<comment type="subcellular location">
    <subcellularLocation>
        <location evidence="8">Bacterial microcompartment</location>
    </subcellularLocation>
</comment>
<dbReference type="OrthoDB" id="114248at2"/>
<dbReference type="UniPathway" id="UPA00560"/>
<keyword evidence="1 8" id="KW-0846">Cobalamin</keyword>
<dbReference type="Gene3D" id="1.10.30.40">
    <property type="entry name" value="Ethanolamine ammonia-lyase light chain (EutC), N-terminal domain"/>
    <property type="match status" value="1"/>
</dbReference>
<protein>
    <recommendedName>
        <fullName evidence="7 8">Ethanolamine ammonia-lyase small subunit</fullName>
        <shortName evidence="8">EAL small subunit</shortName>
        <ecNumber evidence="6 8">4.3.1.7</ecNumber>
    </recommendedName>
</protein>
<accession>A0A1M6H7K7</accession>
<comment type="catalytic activity">
    <reaction evidence="5 8">
        <text>ethanolamine = acetaldehyde + NH4(+)</text>
        <dbReference type="Rhea" id="RHEA:15313"/>
        <dbReference type="ChEBI" id="CHEBI:15343"/>
        <dbReference type="ChEBI" id="CHEBI:28938"/>
        <dbReference type="ChEBI" id="CHEBI:57603"/>
        <dbReference type="EC" id="4.3.1.7"/>
    </reaction>
</comment>
<evidence type="ECO:0000313" key="10">
    <source>
        <dbReference type="Proteomes" id="UP000183954"/>
    </source>
</evidence>
<dbReference type="NCBIfam" id="NF003971">
    <property type="entry name" value="PRK05465.1"/>
    <property type="match status" value="1"/>
</dbReference>
<dbReference type="GO" id="GO:0009350">
    <property type="term" value="C:ethanolamine ammonia-lyase complex"/>
    <property type="evidence" value="ECO:0007669"/>
    <property type="project" value="UniProtKB-UniRule"/>
</dbReference>
<dbReference type="PANTHER" id="PTHR39330:SF1">
    <property type="entry name" value="ETHANOLAMINE AMMONIA-LYASE SMALL SUBUNIT"/>
    <property type="match status" value="1"/>
</dbReference>
<organism evidence="9 10">
    <name type="scientific">Desulfosporosinus lacus DSM 15449</name>
    <dbReference type="NCBI Taxonomy" id="1121420"/>
    <lineage>
        <taxon>Bacteria</taxon>
        <taxon>Bacillati</taxon>
        <taxon>Bacillota</taxon>
        <taxon>Clostridia</taxon>
        <taxon>Eubacteriales</taxon>
        <taxon>Desulfitobacteriaceae</taxon>
        <taxon>Desulfosporosinus</taxon>
    </lineage>
</organism>
<keyword evidence="2 8" id="KW-0456">Lyase</keyword>
<dbReference type="Proteomes" id="UP000183954">
    <property type="component" value="Unassembled WGS sequence"/>
</dbReference>
<comment type="subunit">
    <text evidence="8">The basic unit is a heterodimer which dimerizes to form tetramers. The heterotetramers trimerize; 6 large subunits form a core ring with 6 small subunits projecting outwards.</text>
</comment>
<dbReference type="Gene3D" id="3.40.50.11240">
    <property type="entry name" value="Ethanolamine ammonia-lyase light chain (EutC)"/>
    <property type="match status" value="1"/>
</dbReference>
<comment type="similarity">
    <text evidence="8">Belongs to the EutC family.</text>
</comment>
<dbReference type="GO" id="GO:0046336">
    <property type="term" value="P:ethanolamine catabolic process"/>
    <property type="evidence" value="ECO:0007669"/>
    <property type="project" value="UniProtKB-UniRule"/>
</dbReference>
<dbReference type="FunFam" id="3.40.50.11240:FF:000001">
    <property type="entry name" value="Ethanolamine ammonia-lyase light chain"/>
    <property type="match status" value="1"/>
</dbReference>
<feature type="binding site" evidence="8">
    <location>
        <position position="227"/>
    </location>
    <ligand>
        <name>adenosylcob(III)alamin</name>
        <dbReference type="ChEBI" id="CHEBI:18408"/>
    </ligand>
</feature>
<dbReference type="RefSeq" id="WP_073033549.1">
    <property type="nucleotide sequence ID" value="NZ_FQXJ01000043.1"/>
</dbReference>
<name>A0A1M6H7K7_9FIRM</name>
<dbReference type="EMBL" id="FQXJ01000043">
    <property type="protein sequence ID" value="SHJ18211.1"/>
    <property type="molecule type" value="Genomic_DNA"/>
</dbReference>
<evidence type="ECO:0000313" key="9">
    <source>
        <dbReference type="EMBL" id="SHJ18211.1"/>
    </source>
</evidence>
<evidence type="ECO:0000256" key="5">
    <source>
        <dbReference type="ARBA" id="ARBA00052081"/>
    </source>
</evidence>
<gene>
    <name evidence="8" type="primary">eutC</name>
    <name evidence="9" type="ORF">SAMN02746098_05298</name>
</gene>
<comment type="function">
    <text evidence="8">Catalyzes the deamination of various vicinal amino-alcohols to oxo compounds. Allows this organism to utilize ethanolamine as the sole source of nitrogen and carbon in the presence of external vitamin B12.</text>
</comment>
<sequence>MSLEDSVRLIVEELLKGMEKEKIQSSNNKLPLANSSIIDECEITDLAEIDLQRYLQVPNPVNKELYEEMKLSTPARIGVWRSGPRPLTDTLLRFRADHAVAQDSVLGEVPEEFPAKYNMVSIQTLCKSKDEYLTRPDLGRKLDEENLEILRKGCLKGAMVQIIVSDGLSSKAVEANIPNLLPALTQGLEGMGVKLGIPIFVRNGRVAVMDTIGEELKPEVAVILIGERPGLGTAESMSAYMGYNPRLGMVESERTVISNIHKGGTPAAEAGAHLASLIKKILDARASGVNLE</sequence>
<comment type="pathway">
    <text evidence="8">Amine and polyamine degradation; ethanolamine degradation.</text>
</comment>
<dbReference type="AlphaFoldDB" id="A0A1M6H7K7"/>
<dbReference type="GO" id="GO:0031471">
    <property type="term" value="C:ethanolamine degradation polyhedral organelle"/>
    <property type="evidence" value="ECO:0007669"/>
    <property type="project" value="UniProtKB-UniRule"/>
</dbReference>
<dbReference type="PANTHER" id="PTHR39330">
    <property type="entry name" value="ETHANOLAMINE AMMONIA-LYASE LIGHT CHAIN"/>
    <property type="match status" value="1"/>
</dbReference>
<dbReference type="EC" id="4.3.1.7" evidence="6 8"/>
<evidence type="ECO:0000256" key="8">
    <source>
        <dbReference type="HAMAP-Rule" id="MF_00601"/>
    </source>
</evidence>
<dbReference type="PIRSF" id="PIRSF018982">
    <property type="entry name" value="EutC"/>
    <property type="match status" value="1"/>
</dbReference>
<evidence type="ECO:0000256" key="2">
    <source>
        <dbReference type="ARBA" id="ARBA00023239"/>
    </source>
</evidence>
<comment type="cofactor">
    <cofactor evidence="8">
        <name>adenosylcob(III)alamin</name>
        <dbReference type="ChEBI" id="CHEBI:18408"/>
    </cofactor>
    <text evidence="8">Binds between the large and small subunits.</text>
</comment>
<dbReference type="GO" id="GO:0006520">
    <property type="term" value="P:amino acid metabolic process"/>
    <property type="evidence" value="ECO:0007669"/>
    <property type="project" value="InterPro"/>
</dbReference>
<evidence type="ECO:0000256" key="1">
    <source>
        <dbReference type="ARBA" id="ARBA00022628"/>
    </source>
</evidence>
<dbReference type="HAMAP" id="MF_00601">
    <property type="entry name" value="EutC"/>
    <property type="match status" value="1"/>
</dbReference>
<dbReference type="GO" id="GO:0031419">
    <property type="term" value="F:cobalamin binding"/>
    <property type="evidence" value="ECO:0007669"/>
    <property type="project" value="UniProtKB-UniRule"/>
</dbReference>
<dbReference type="InterPro" id="IPR009246">
    <property type="entry name" value="EutC"/>
</dbReference>
<dbReference type="STRING" id="1121420.SAMN02746098_05298"/>
<dbReference type="InterPro" id="IPR042251">
    <property type="entry name" value="EutC_C"/>
</dbReference>
<dbReference type="GO" id="GO:0008851">
    <property type="term" value="F:ethanolamine ammonia-lyase activity"/>
    <property type="evidence" value="ECO:0007669"/>
    <property type="project" value="UniProtKB-UniRule"/>
</dbReference>
<feature type="binding site" evidence="8">
    <location>
        <position position="206"/>
    </location>
    <ligand>
        <name>adenosylcob(III)alamin</name>
        <dbReference type="ChEBI" id="CHEBI:18408"/>
    </ligand>
</feature>
<evidence type="ECO:0000256" key="3">
    <source>
        <dbReference type="ARBA" id="ARBA00023285"/>
    </source>
</evidence>
<proteinExistence type="inferred from homology"/>
<dbReference type="InterPro" id="IPR042255">
    <property type="entry name" value="EutC_N"/>
</dbReference>
<evidence type="ECO:0000256" key="4">
    <source>
        <dbReference type="ARBA" id="ARBA00024446"/>
    </source>
</evidence>
<keyword evidence="10" id="KW-1185">Reference proteome</keyword>
<evidence type="ECO:0000256" key="7">
    <source>
        <dbReference type="ARBA" id="ARBA00069181"/>
    </source>
</evidence>
<evidence type="ECO:0000256" key="6">
    <source>
        <dbReference type="ARBA" id="ARBA00067005"/>
    </source>
</evidence>
<reference evidence="10" key="1">
    <citation type="submission" date="2016-11" db="EMBL/GenBank/DDBJ databases">
        <authorList>
            <person name="Varghese N."/>
            <person name="Submissions S."/>
        </authorList>
    </citation>
    <scope>NUCLEOTIDE SEQUENCE [LARGE SCALE GENOMIC DNA]</scope>
    <source>
        <strain evidence="10">DSM 15449</strain>
    </source>
</reference>
<keyword evidence="3 8" id="KW-0170">Cobalt</keyword>
<dbReference type="Pfam" id="PF05985">
    <property type="entry name" value="EutC"/>
    <property type="match status" value="1"/>
</dbReference>
<keyword evidence="4 8" id="KW-1283">Bacterial microcompartment</keyword>